<dbReference type="GO" id="GO:0003725">
    <property type="term" value="F:double-stranded RNA binding"/>
    <property type="evidence" value="ECO:0007669"/>
    <property type="project" value="TreeGrafter"/>
</dbReference>
<evidence type="ECO:0000313" key="20">
    <source>
        <dbReference type="Proteomes" id="UP000184327"/>
    </source>
</evidence>
<evidence type="ECO:0000259" key="18">
    <source>
        <dbReference type="PROSITE" id="PS50142"/>
    </source>
</evidence>
<dbReference type="GO" id="GO:0042802">
    <property type="term" value="F:identical protein binding"/>
    <property type="evidence" value="ECO:0007669"/>
    <property type="project" value="UniProtKB-ARBA"/>
</dbReference>
<dbReference type="GO" id="GO:0019843">
    <property type="term" value="F:rRNA binding"/>
    <property type="evidence" value="ECO:0007669"/>
    <property type="project" value="UniProtKB-KW"/>
</dbReference>
<evidence type="ECO:0000256" key="15">
    <source>
        <dbReference type="HAMAP-Rule" id="MF_00104"/>
    </source>
</evidence>
<dbReference type="InterPro" id="IPR011907">
    <property type="entry name" value="RNase_III"/>
</dbReference>
<dbReference type="CDD" id="cd00593">
    <property type="entry name" value="RIBOc"/>
    <property type="match status" value="1"/>
</dbReference>
<protein>
    <recommendedName>
        <fullName evidence="15">Ribonuclease 3</fullName>
        <ecNumber evidence="15">3.1.26.3</ecNumber>
    </recommendedName>
    <alternativeName>
        <fullName evidence="15">Ribonuclease III</fullName>
        <shortName evidence="15">RNase III</shortName>
    </alternativeName>
</protein>
<gene>
    <name evidence="15" type="primary">rnc</name>
    <name evidence="19" type="ORF">SAMN02745117_00135</name>
</gene>
<comment type="function">
    <text evidence="15">Digests double-stranded RNA. Involved in the processing of primary rRNA transcript to yield the immediate precursors to the large and small rRNAs (23S and 16S). Processes some mRNAs, and tRNAs when they are encoded in the rRNA operon. Processes pre-crRNA and tracrRNA of type II CRISPR loci if present in the organism.</text>
</comment>
<keyword evidence="9 15" id="KW-0540">Nuclease</keyword>
<dbReference type="GO" id="GO:0006364">
    <property type="term" value="P:rRNA processing"/>
    <property type="evidence" value="ECO:0007669"/>
    <property type="project" value="UniProtKB-UniRule"/>
</dbReference>
<dbReference type="FunFam" id="3.30.160.20:FF:000003">
    <property type="entry name" value="Ribonuclease 3"/>
    <property type="match status" value="1"/>
</dbReference>
<dbReference type="NCBIfam" id="TIGR02191">
    <property type="entry name" value="RNaseIII"/>
    <property type="match status" value="1"/>
</dbReference>
<keyword evidence="20" id="KW-1185">Reference proteome</keyword>
<dbReference type="Gene3D" id="1.10.1520.10">
    <property type="entry name" value="Ribonuclease III domain"/>
    <property type="match status" value="1"/>
</dbReference>
<dbReference type="GO" id="GO:0010468">
    <property type="term" value="P:regulation of gene expression"/>
    <property type="evidence" value="ECO:0007669"/>
    <property type="project" value="TreeGrafter"/>
</dbReference>
<dbReference type="HAMAP" id="MF_00104">
    <property type="entry name" value="RNase_III"/>
    <property type="match status" value="1"/>
</dbReference>
<evidence type="ECO:0000256" key="8">
    <source>
        <dbReference type="ARBA" id="ARBA00022694"/>
    </source>
</evidence>
<sequence>MQERLHHRFQNTRLLQQALTHRSFSATHNERLEFLGDSVLNISISERLFRQFPQATEGELSRMRANLVCEDSLHRIALALELPAFLQLGEGEARSGGRQRPSILADAIEALIGAVYLDAGFPAAQALVERFFASMNLSASADRVASKDGKTALQEFLQGRKMPLPVYTVTDIQGAEHAQVFVVECRVDSLQLRTEGQGQSRRTAEQAAARQMVQQLQKHPIAERRT</sequence>
<evidence type="ECO:0000313" key="19">
    <source>
        <dbReference type="EMBL" id="SHE32436.1"/>
    </source>
</evidence>
<organism evidence="19 20">
    <name type="scientific">Lampropedia hyalina DSM 16112</name>
    <dbReference type="NCBI Taxonomy" id="1122156"/>
    <lineage>
        <taxon>Bacteria</taxon>
        <taxon>Pseudomonadati</taxon>
        <taxon>Pseudomonadota</taxon>
        <taxon>Betaproteobacteria</taxon>
        <taxon>Burkholderiales</taxon>
        <taxon>Comamonadaceae</taxon>
        <taxon>Lampropedia</taxon>
    </lineage>
</organism>
<dbReference type="SMART" id="SM00535">
    <property type="entry name" value="RIBOc"/>
    <property type="match status" value="1"/>
</dbReference>
<evidence type="ECO:0000256" key="4">
    <source>
        <dbReference type="ARBA" id="ARBA00011738"/>
    </source>
</evidence>
<keyword evidence="8 15" id="KW-0819">tRNA processing</keyword>
<feature type="active site" evidence="15">
    <location>
        <position position="37"/>
    </location>
</feature>
<feature type="active site" evidence="15">
    <location>
        <position position="109"/>
    </location>
</feature>
<keyword evidence="13 15" id="KW-0460">Magnesium</keyword>
<feature type="region of interest" description="Disordered" evidence="16">
    <location>
        <begin position="195"/>
        <end position="226"/>
    </location>
</feature>
<dbReference type="FunFam" id="1.10.1520.10:FF:000001">
    <property type="entry name" value="Ribonuclease 3"/>
    <property type="match status" value="1"/>
</dbReference>
<evidence type="ECO:0000256" key="3">
    <source>
        <dbReference type="ARBA" id="ARBA00010183"/>
    </source>
</evidence>
<evidence type="ECO:0000259" key="17">
    <source>
        <dbReference type="PROSITE" id="PS50137"/>
    </source>
</evidence>
<evidence type="ECO:0000256" key="5">
    <source>
        <dbReference type="ARBA" id="ARBA00022490"/>
    </source>
</evidence>
<keyword evidence="6 15" id="KW-0698">rRNA processing</keyword>
<dbReference type="PANTHER" id="PTHR11207:SF0">
    <property type="entry name" value="RIBONUCLEASE 3"/>
    <property type="match status" value="1"/>
</dbReference>
<keyword evidence="7 15" id="KW-0507">mRNA processing</keyword>
<comment type="cofactor">
    <cofactor evidence="15">
        <name>Mg(2+)</name>
        <dbReference type="ChEBI" id="CHEBI:18420"/>
    </cofactor>
</comment>
<evidence type="ECO:0000256" key="13">
    <source>
        <dbReference type="ARBA" id="ARBA00022842"/>
    </source>
</evidence>
<dbReference type="STRING" id="1122156.SAMN02745117_00135"/>
<dbReference type="GO" id="GO:0004525">
    <property type="term" value="F:ribonuclease III activity"/>
    <property type="evidence" value="ECO:0007669"/>
    <property type="project" value="UniProtKB-UniRule"/>
</dbReference>
<comment type="catalytic activity">
    <reaction evidence="1 15">
        <text>Endonucleolytic cleavage to 5'-phosphomonoester.</text>
        <dbReference type="EC" id="3.1.26.3"/>
    </reaction>
</comment>
<comment type="subcellular location">
    <subcellularLocation>
        <location evidence="2 15">Cytoplasm</location>
    </subcellularLocation>
</comment>
<dbReference type="SMART" id="SM00358">
    <property type="entry name" value="DSRM"/>
    <property type="match status" value="1"/>
</dbReference>
<dbReference type="PROSITE" id="PS50142">
    <property type="entry name" value="RNASE_3_2"/>
    <property type="match status" value="1"/>
</dbReference>
<keyword evidence="10 15" id="KW-0479">Metal-binding</keyword>
<reference evidence="19 20" key="1">
    <citation type="submission" date="2016-11" db="EMBL/GenBank/DDBJ databases">
        <authorList>
            <person name="Jaros S."/>
            <person name="Januszkiewicz K."/>
            <person name="Wedrychowicz H."/>
        </authorList>
    </citation>
    <scope>NUCLEOTIDE SEQUENCE [LARGE SCALE GENOMIC DNA]</scope>
    <source>
        <strain evidence="19 20">DSM 16112</strain>
    </source>
</reference>
<evidence type="ECO:0000256" key="9">
    <source>
        <dbReference type="ARBA" id="ARBA00022722"/>
    </source>
</evidence>
<evidence type="ECO:0000256" key="7">
    <source>
        <dbReference type="ARBA" id="ARBA00022664"/>
    </source>
</evidence>
<dbReference type="EMBL" id="FQUZ01000001">
    <property type="protein sequence ID" value="SHE32436.1"/>
    <property type="molecule type" value="Genomic_DNA"/>
</dbReference>
<evidence type="ECO:0000256" key="2">
    <source>
        <dbReference type="ARBA" id="ARBA00004496"/>
    </source>
</evidence>
<dbReference type="Proteomes" id="UP000184327">
    <property type="component" value="Unassembled WGS sequence"/>
</dbReference>
<dbReference type="GO" id="GO:0006397">
    <property type="term" value="P:mRNA processing"/>
    <property type="evidence" value="ECO:0007669"/>
    <property type="project" value="UniProtKB-UniRule"/>
</dbReference>
<dbReference type="InterPro" id="IPR000999">
    <property type="entry name" value="RNase_III_dom"/>
</dbReference>
<dbReference type="Pfam" id="PF00035">
    <property type="entry name" value="dsrm"/>
    <property type="match status" value="1"/>
</dbReference>
<feature type="binding site" evidence="15">
    <location>
        <position position="109"/>
    </location>
    <ligand>
        <name>Mg(2+)</name>
        <dbReference type="ChEBI" id="CHEBI:18420"/>
    </ligand>
</feature>
<dbReference type="AlphaFoldDB" id="A0A1M4SJQ8"/>
<keyword evidence="12 15" id="KW-0378">Hydrolase</keyword>
<evidence type="ECO:0000256" key="11">
    <source>
        <dbReference type="ARBA" id="ARBA00022759"/>
    </source>
</evidence>
<dbReference type="GO" id="GO:0046872">
    <property type="term" value="F:metal ion binding"/>
    <property type="evidence" value="ECO:0007669"/>
    <property type="project" value="UniProtKB-KW"/>
</dbReference>
<dbReference type="PROSITE" id="PS50137">
    <property type="entry name" value="DS_RBD"/>
    <property type="match status" value="1"/>
</dbReference>
<comment type="similarity">
    <text evidence="3">Belongs to the ribonuclease III family.</text>
</comment>
<dbReference type="InterPro" id="IPR036389">
    <property type="entry name" value="RNase_III_sf"/>
</dbReference>
<name>A0A1M4SJQ8_9BURK</name>
<keyword evidence="5 15" id="KW-0963">Cytoplasm</keyword>
<dbReference type="GO" id="GO:0005737">
    <property type="term" value="C:cytoplasm"/>
    <property type="evidence" value="ECO:0007669"/>
    <property type="project" value="UniProtKB-SubCell"/>
</dbReference>
<dbReference type="GO" id="GO:0008033">
    <property type="term" value="P:tRNA processing"/>
    <property type="evidence" value="ECO:0007669"/>
    <property type="project" value="UniProtKB-KW"/>
</dbReference>
<dbReference type="PANTHER" id="PTHR11207">
    <property type="entry name" value="RIBONUCLEASE III"/>
    <property type="match status" value="1"/>
</dbReference>
<dbReference type="Gene3D" id="3.30.160.20">
    <property type="match status" value="1"/>
</dbReference>
<evidence type="ECO:0000256" key="16">
    <source>
        <dbReference type="SAM" id="MobiDB-lite"/>
    </source>
</evidence>
<evidence type="ECO:0000256" key="10">
    <source>
        <dbReference type="ARBA" id="ARBA00022723"/>
    </source>
</evidence>
<feature type="domain" description="DRBM" evidence="17">
    <location>
        <begin position="148"/>
        <end position="218"/>
    </location>
</feature>
<feature type="binding site" evidence="15">
    <location>
        <position position="106"/>
    </location>
    <ligand>
        <name>Mg(2+)</name>
        <dbReference type="ChEBI" id="CHEBI:18420"/>
    </ligand>
</feature>
<accession>A0A1M4SJQ8</accession>
<comment type="subunit">
    <text evidence="4 15">Homodimer.</text>
</comment>
<dbReference type="InterPro" id="IPR014720">
    <property type="entry name" value="dsRBD_dom"/>
</dbReference>
<feature type="binding site" evidence="15">
    <location>
        <position position="33"/>
    </location>
    <ligand>
        <name>Mg(2+)</name>
        <dbReference type="ChEBI" id="CHEBI:18420"/>
    </ligand>
</feature>
<dbReference type="EC" id="3.1.26.3" evidence="15"/>
<evidence type="ECO:0000256" key="6">
    <source>
        <dbReference type="ARBA" id="ARBA00022552"/>
    </source>
</evidence>
<feature type="domain" description="RNase III" evidence="18">
    <location>
        <begin position="1"/>
        <end position="120"/>
    </location>
</feature>
<evidence type="ECO:0000256" key="1">
    <source>
        <dbReference type="ARBA" id="ARBA00000109"/>
    </source>
</evidence>
<keyword evidence="14 15" id="KW-0694">RNA-binding</keyword>
<evidence type="ECO:0000256" key="12">
    <source>
        <dbReference type="ARBA" id="ARBA00022801"/>
    </source>
</evidence>
<dbReference type="Pfam" id="PF14622">
    <property type="entry name" value="Ribonucleas_3_3"/>
    <property type="match status" value="1"/>
</dbReference>
<dbReference type="SUPFAM" id="SSF54768">
    <property type="entry name" value="dsRNA-binding domain-like"/>
    <property type="match status" value="1"/>
</dbReference>
<keyword evidence="11 15" id="KW-0255">Endonuclease</keyword>
<evidence type="ECO:0000256" key="14">
    <source>
        <dbReference type="ARBA" id="ARBA00022884"/>
    </source>
</evidence>
<dbReference type="CDD" id="cd10845">
    <property type="entry name" value="DSRM_RNAse_III_family"/>
    <property type="match status" value="1"/>
</dbReference>
<dbReference type="PROSITE" id="PS00517">
    <property type="entry name" value="RNASE_3_1"/>
    <property type="match status" value="1"/>
</dbReference>
<keyword evidence="15" id="KW-0699">rRNA-binding</keyword>
<proteinExistence type="inferred from homology"/>
<dbReference type="SUPFAM" id="SSF69065">
    <property type="entry name" value="RNase III domain-like"/>
    <property type="match status" value="1"/>
</dbReference>